<reference evidence="1" key="1">
    <citation type="submission" date="2020-02" db="EMBL/GenBank/DDBJ databases">
        <authorList>
            <person name="Shen X.-R."/>
            <person name="Zhang Y.-X."/>
        </authorList>
    </citation>
    <scope>NUCLEOTIDE SEQUENCE</scope>
    <source>
        <strain evidence="1">SYP-B3998</strain>
    </source>
</reference>
<organism evidence="1">
    <name type="scientific">Paenibacillus sp. SYP-B3998</name>
    <dbReference type="NCBI Taxonomy" id="2678564"/>
    <lineage>
        <taxon>Bacteria</taxon>
        <taxon>Bacillati</taxon>
        <taxon>Bacillota</taxon>
        <taxon>Bacilli</taxon>
        <taxon>Bacillales</taxon>
        <taxon>Paenibacillaceae</taxon>
        <taxon>Paenibacillus</taxon>
    </lineage>
</organism>
<name>A0A6G3ZVC0_9BACL</name>
<proteinExistence type="predicted"/>
<protein>
    <submittedName>
        <fullName evidence="1">Uncharacterized protein</fullName>
    </submittedName>
</protein>
<gene>
    <name evidence="1" type="ORF">GK047_06365</name>
</gene>
<dbReference type="EMBL" id="JAAIKC010000001">
    <property type="protein sequence ID" value="NEW05644.1"/>
    <property type="molecule type" value="Genomic_DNA"/>
</dbReference>
<dbReference type="RefSeq" id="WP_163942741.1">
    <property type="nucleotide sequence ID" value="NZ_JAAIKC010000001.1"/>
</dbReference>
<sequence length="185" mass="20552">MIYTHINLDEHFGNNGFGYKDGRTPANFTALGSSYPIDQLPDTSLVYVNDIPFLFPSLEAPYNNVESFNQEIEINPSSQPYTHVFVLGAADNGYFNETFLLANNDRALPIKIGLSDWLSNNACFGESIAFRCDGMCTNRGQFVESLKPTIWFQSIPLNESVNIDKILFPDNPCIHIFAITLGGAA</sequence>
<evidence type="ECO:0000313" key="1">
    <source>
        <dbReference type="EMBL" id="NEW05644.1"/>
    </source>
</evidence>
<dbReference type="AlphaFoldDB" id="A0A6G3ZVC0"/>
<comment type="caution">
    <text evidence="1">The sequence shown here is derived from an EMBL/GenBank/DDBJ whole genome shotgun (WGS) entry which is preliminary data.</text>
</comment>
<accession>A0A6G3ZVC0</accession>